<evidence type="ECO:0000313" key="10">
    <source>
        <dbReference type="Proteomes" id="UP000054166"/>
    </source>
</evidence>
<comment type="subcellular location">
    <subcellularLocation>
        <location evidence="1">Nucleus</location>
    </subcellularLocation>
</comment>
<dbReference type="GO" id="GO:0005634">
    <property type="term" value="C:nucleus"/>
    <property type="evidence" value="ECO:0007669"/>
    <property type="project" value="UniProtKB-SubCell"/>
</dbReference>
<dbReference type="GO" id="GO:0004527">
    <property type="term" value="F:exonuclease activity"/>
    <property type="evidence" value="ECO:0007669"/>
    <property type="project" value="UniProtKB-KW"/>
</dbReference>
<sequence>MVKNLYDHFIVLYETILPTNPNLASEHALRQEDEVYNKSNKLTYRNAVISSIARLKRRPKPDSASHPSVGTEGELVAREESRKSLDSLRITRDHLLPLLLSMDDMRNWGYIIDMPDGPGGSNPNLEGYTMKCERCSQPYMVRSTALADECLYHYGKQFSQKVNGEKLRLYTCCSRPTSEEGGCVRGPHVFYETDPQALHLRHAFSFSRQPVNNEPSASSTFADTALEVAAIDCEMVYTTGGMRCARVSVVDGTGSEVFDELVRMDDGVEIVDYITRFSGVTPENHAKAVLPLTSIRESLDSYINSDTILIGHALDNDLKTLRMIHSRCVDTAILFPHRAGPPYRRALKDLVKEHLGTLIQAGGGSVGHSSVEDSIATLDLVRWYILNKPVPKRVMRQANADGK</sequence>
<gene>
    <name evidence="9" type="ORF">PILCRDRAFT_811388</name>
</gene>
<dbReference type="Gene3D" id="3.30.420.10">
    <property type="entry name" value="Ribonuclease H-like superfamily/Ribonuclease H"/>
    <property type="match status" value="1"/>
</dbReference>
<dbReference type="OrthoDB" id="8191639at2759"/>
<dbReference type="Proteomes" id="UP000054166">
    <property type="component" value="Unassembled WGS sequence"/>
</dbReference>
<feature type="region of interest" description="Disordered" evidence="7">
    <location>
        <begin position="55"/>
        <end position="78"/>
    </location>
</feature>
<dbReference type="InterPro" id="IPR036397">
    <property type="entry name" value="RNaseH_sf"/>
</dbReference>
<reference evidence="10" key="2">
    <citation type="submission" date="2015-01" db="EMBL/GenBank/DDBJ databases">
        <title>Evolutionary Origins and Diversification of the Mycorrhizal Mutualists.</title>
        <authorList>
            <consortium name="DOE Joint Genome Institute"/>
            <consortium name="Mycorrhizal Genomics Consortium"/>
            <person name="Kohler A."/>
            <person name="Kuo A."/>
            <person name="Nagy L.G."/>
            <person name="Floudas D."/>
            <person name="Copeland A."/>
            <person name="Barry K.W."/>
            <person name="Cichocki N."/>
            <person name="Veneault-Fourrey C."/>
            <person name="LaButti K."/>
            <person name="Lindquist E.A."/>
            <person name="Lipzen A."/>
            <person name="Lundell T."/>
            <person name="Morin E."/>
            <person name="Murat C."/>
            <person name="Riley R."/>
            <person name="Ohm R."/>
            <person name="Sun H."/>
            <person name="Tunlid A."/>
            <person name="Henrissat B."/>
            <person name="Grigoriev I.V."/>
            <person name="Hibbett D.S."/>
            <person name="Martin F."/>
        </authorList>
    </citation>
    <scope>NUCLEOTIDE SEQUENCE [LARGE SCALE GENOMIC DNA]</scope>
    <source>
        <strain evidence="10">F 1598</strain>
    </source>
</reference>
<dbReference type="FunCoup" id="A0A0C3CMJ5">
    <property type="interactions" value="223"/>
</dbReference>
<dbReference type="InterPro" id="IPR047021">
    <property type="entry name" value="REXO1/3/4-like"/>
</dbReference>
<dbReference type="InterPro" id="IPR034922">
    <property type="entry name" value="REX1-like_exo"/>
</dbReference>
<evidence type="ECO:0000256" key="5">
    <source>
        <dbReference type="ARBA" id="ARBA00022839"/>
    </source>
</evidence>
<proteinExistence type="inferred from homology"/>
<dbReference type="SMART" id="SM00479">
    <property type="entry name" value="EXOIII"/>
    <property type="match status" value="1"/>
</dbReference>
<reference evidence="9 10" key="1">
    <citation type="submission" date="2014-04" db="EMBL/GenBank/DDBJ databases">
        <authorList>
            <consortium name="DOE Joint Genome Institute"/>
            <person name="Kuo A."/>
            <person name="Tarkka M."/>
            <person name="Buscot F."/>
            <person name="Kohler A."/>
            <person name="Nagy L.G."/>
            <person name="Floudas D."/>
            <person name="Copeland A."/>
            <person name="Barry K.W."/>
            <person name="Cichocki N."/>
            <person name="Veneault-Fourrey C."/>
            <person name="LaButti K."/>
            <person name="Lindquist E.A."/>
            <person name="Lipzen A."/>
            <person name="Lundell T."/>
            <person name="Morin E."/>
            <person name="Murat C."/>
            <person name="Sun H."/>
            <person name="Tunlid A."/>
            <person name="Henrissat B."/>
            <person name="Grigoriev I.V."/>
            <person name="Hibbett D.S."/>
            <person name="Martin F."/>
            <person name="Nordberg H.P."/>
            <person name="Cantor M.N."/>
            <person name="Hua S.X."/>
        </authorList>
    </citation>
    <scope>NUCLEOTIDE SEQUENCE [LARGE SCALE GENOMIC DNA]</scope>
    <source>
        <strain evidence="9 10">F 1598</strain>
    </source>
</reference>
<dbReference type="PANTHER" id="PTHR12801:SF115">
    <property type="entry name" value="FI18136P1-RELATED"/>
    <property type="match status" value="1"/>
</dbReference>
<dbReference type="EMBL" id="KN832972">
    <property type="protein sequence ID" value="KIM90892.1"/>
    <property type="molecule type" value="Genomic_DNA"/>
</dbReference>
<dbReference type="AlphaFoldDB" id="A0A0C3CMJ5"/>
<keyword evidence="10" id="KW-1185">Reference proteome</keyword>
<dbReference type="GO" id="GO:0003676">
    <property type="term" value="F:nucleic acid binding"/>
    <property type="evidence" value="ECO:0007669"/>
    <property type="project" value="InterPro"/>
</dbReference>
<evidence type="ECO:0000256" key="7">
    <source>
        <dbReference type="SAM" id="MobiDB-lite"/>
    </source>
</evidence>
<feature type="domain" description="Exonuclease" evidence="8">
    <location>
        <begin position="227"/>
        <end position="390"/>
    </location>
</feature>
<keyword evidence="4" id="KW-0378">Hydrolase</keyword>
<keyword evidence="5" id="KW-0269">Exonuclease</keyword>
<organism evidence="9 10">
    <name type="scientific">Piloderma croceum (strain F 1598)</name>
    <dbReference type="NCBI Taxonomy" id="765440"/>
    <lineage>
        <taxon>Eukaryota</taxon>
        <taxon>Fungi</taxon>
        <taxon>Dikarya</taxon>
        <taxon>Basidiomycota</taxon>
        <taxon>Agaricomycotina</taxon>
        <taxon>Agaricomycetes</taxon>
        <taxon>Agaricomycetidae</taxon>
        <taxon>Atheliales</taxon>
        <taxon>Atheliaceae</taxon>
        <taxon>Piloderma</taxon>
    </lineage>
</organism>
<dbReference type="CDD" id="cd06145">
    <property type="entry name" value="REX1_like"/>
    <property type="match status" value="1"/>
</dbReference>
<dbReference type="PANTHER" id="PTHR12801">
    <property type="entry name" value="RNA EXONUCLEASE REXO1 / RECO3 FAMILY MEMBER-RELATED"/>
    <property type="match status" value="1"/>
</dbReference>
<evidence type="ECO:0000313" key="9">
    <source>
        <dbReference type="EMBL" id="KIM90892.1"/>
    </source>
</evidence>
<evidence type="ECO:0000256" key="2">
    <source>
        <dbReference type="ARBA" id="ARBA00006357"/>
    </source>
</evidence>
<dbReference type="SUPFAM" id="SSF53098">
    <property type="entry name" value="Ribonuclease H-like"/>
    <property type="match status" value="1"/>
</dbReference>
<evidence type="ECO:0000256" key="6">
    <source>
        <dbReference type="ARBA" id="ARBA00023242"/>
    </source>
</evidence>
<comment type="similarity">
    <text evidence="2">Belongs to the REXO1/REXO3 family.</text>
</comment>
<dbReference type="GO" id="GO:0010629">
    <property type="term" value="P:negative regulation of gene expression"/>
    <property type="evidence" value="ECO:0007669"/>
    <property type="project" value="UniProtKB-ARBA"/>
</dbReference>
<protein>
    <recommendedName>
        <fullName evidence="8">Exonuclease domain-containing protein</fullName>
    </recommendedName>
</protein>
<name>A0A0C3CMJ5_PILCF</name>
<dbReference type="InterPro" id="IPR013520">
    <property type="entry name" value="Ribonucl_H"/>
</dbReference>
<evidence type="ECO:0000256" key="1">
    <source>
        <dbReference type="ARBA" id="ARBA00004123"/>
    </source>
</evidence>
<evidence type="ECO:0000259" key="8">
    <source>
        <dbReference type="SMART" id="SM00479"/>
    </source>
</evidence>
<dbReference type="HOGENOM" id="CLU_022453_5_4_1"/>
<dbReference type="InParanoid" id="A0A0C3CMJ5"/>
<dbReference type="STRING" id="765440.A0A0C3CMJ5"/>
<accession>A0A0C3CMJ5</accession>
<keyword evidence="6" id="KW-0539">Nucleus</keyword>
<evidence type="ECO:0000256" key="3">
    <source>
        <dbReference type="ARBA" id="ARBA00022722"/>
    </source>
</evidence>
<keyword evidence="3" id="KW-0540">Nuclease</keyword>
<evidence type="ECO:0000256" key="4">
    <source>
        <dbReference type="ARBA" id="ARBA00022801"/>
    </source>
</evidence>
<dbReference type="InterPro" id="IPR012337">
    <property type="entry name" value="RNaseH-like_sf"/>
</dbReference>
<dbReference type="FunFam" id="3.30.420.10:FF:000031">
    <property type="entry name" value="RNA exonuclease 1"/>
    <property type="match status" value="1"/>
</dbReference>